<sequence length="387" mass="43826">MNDFRKMLEQSDLIIEEQQIKQQFERLTAEQNLITNNSKMSPFWRLITAIAVKPVKWLTDMLIDEVLPNLFVKTAKGKWLQLQAWQVGLDFKPATKAQGVIKFTKESDLNAVTIKKGAVIQTERINEIIYKLIVTEETEIKKGELSAEVPVIAEQAGSDYNLASGYYKILPEPITGVKAVENSENWLTTPGADRETDDELRLRYRVQFASVGQHHIDNVYRGMIAAVAGLSVDRIFFKHDAPRGPGTANAYLLLDTGVTSQPFIDKVNQHIQNGNHGHGDDLICYAIPETKHRLSCHVFFNPQSGVSAVEKRDILQKVENMIRCAFRENNDFNVTKTYPFSRFSFSKLGEEIHDRHNEIGSLIWGQTDITNGLDIPRIEALTVEEQA</sequence>
<evidence type="ECO:0000313" key="3">
    <source>
        <dbReference type="Proteomes" id="UP001596996"/>
    </source>
</evidence>
<dbReference type="Pfam" id="PF04865">
    <property type="entry name" value="Baseplate_J"/>
    <property type="match status" value="1"/>
</dbReference>
<keyword evidence="3" id="KW-1185">Reference proteome</keyword>
<comment type="caution">
    <text evidence="2">The sequence shown here is derived from an EMBL/GenBank/DDBJ whole genome shotgun (WGS) entry which is preliminary data.</text>
</comment>
<accession>A0ABW3I802</accession>
<gene>
    <name evidence="2" type="ORF">ACFQ02_03915</name>
</gene>
<organism evidence="2 3">
    <name type="scientific">Seminibacterium arietis</name>
    <dbReference type="NCBI Taxonomy" id="1173502"/>
    <lineage>
        <taxon>Bacteria</taxon>
        <taxon>Pseudomonadati</taxon>
        <taxon>Pseudomonadota</taxon>
        <taxon>Gammaproteobacteria</taxon>
        <taxon>Pasteurellales</taxon>
        <taxon>Pasteurellaceae</taxon>
        <taxon>Seminibacterium</taxon>
    </lineage>
</organism>
<dbReference type="PANTHER" id="PTHR37829:SF3">
    <property type="entry name" value="PROTEIN JAYE-RELATED"/>
    <property type="match status" value="1"/>
</dbReference>
<dbReference type="RefSeq" id="WP_380819569.1">
    <property type="nucleotide sequence ID" value="NZ_JBHTJN010000008.1"/>
</dbReference>
<name>A0ABW3I802_9PAST</name>
<proteinExistence type="predicted"/>
<dbReference type="EMBL" id="JBHTJN010000008">
    <property type="protein sequence ID" value="MFD0965999.1"/>
    <property type="molecule type" value="Genomic_DNA"/>
</dbReference>
<dbReference type="Proteomes" id="UP001596996">
    <property type="component" value="Unassembled WGS sequence"/>
</dbReference>
<evidence type="ECO:0000259" key="1">
    <source>
        <dbReference type="Pfam" id="PF04865"/>
    </source>
</evidence>
<dbReference type="InterPro" id="IPR006949">
    <property type="entry name" value="Barrel_Baseplate_J-like"/>
</dbReference>
<reference evidence="3" key="1">
    <citation type="journal article" date="2019" name="Int. J. Syst. Evol. Microbiol.">
        <title>The Global Catalogue of Microorganisms (GCM) 10K type strain sequencing project: providing services to taxonomists for standard genome sequencing and annotation.</title>
        <authorList>
            <consortium name="The Broad Institute Genomics Platform"/>
            <consortium name="The Broad Institute Genome Sequencing Center for Infectious Disease"/>
            <person name="Wu L."/>
            <person name="Ma J."/>
        </authorList>
    </citation>
    <scope>NUCLEOTIDE SEQUENCE [LARGE SCALE GENOMIC DNA]</scope>
    <source>
        <strain evidence="3">CCUG 61707</strain>
    </source>
</reference>
<evidence type="ECO:0000313" key="2">
    <source>
        <dbReference type="EMBL" id="MFD0965999.1"/>
    </source>
</evidence>
<dbReference type="PANTHER" id="PTHR37829">
    <property type="entry name" value="PHAGE-LIKE ELEMENT PBSX PROTEIN XKDT"/>
    <property type="match status" value="1"/>
</dbReference>
<feature type="domain" description="Baseplate protein J-like barrel" evidence="1">
    <location>
        <begin position="101"/>
        <end position="188"/>
    </location>
</feature>
<protein>
    <submittedName>
        <fullName evidence="2">Baseplate J/gp47 family protein</fullName>
    </submittedName>
</protein>
<dbReference type="InterPro" id="IPR052399">
    <property type="entry name" value="Phage_Baseplate_Assmbl_Protein"/>
</dbReference>